<reference evidence="4" key="1">
    <citation type="submission" date="2018-08" db="EMBL/GenBank/DDBJ databases">
        <authorList>
            <person name="Kim S.-J."/>
            <person name="Jung G.-Y."/>
        </authorList>
    </citation>
    <scope>NUCLEOTIDE SEQUENCE [LARGE SCALE GENOMIC DNA]</scope>
    <source>
        <strain evidence="4">GY_H</strain>
    </source>
</reference>
<dbReference type="EMBL" id="QRGO01000002">
    <property type="protein sequence ID" value="RDV01945.1"/>
    <property type="molecule type" value="Genomic_DNA"/>
</dbReference>
<protein>
    <recommendedName>
        <fullName evidence="2">Alkaline proteinase inhibitor/ Outer membrane lipoprotein Omp19 domain-containing protein</fullName>
    </recommendedName>
</protein>
<gene>
    <name evidence="3" type="ORF">DXH78_15150</name>
</gene>
<proteinExistence type="predicted"/>
<dbReference type="AlphaFoldDB" id="A0A371B2X9"/>
<comment type="caution">
    <text evidence="3">The sequence shown here is derived from an EMBL/GenBank/DDBJ whole genome shotgun (WGS) entry which is preliminary data.</text>
</comment>
<dbReference type="Pfam" id="PF02974">
    <property type="entry name" value="Inh"/>
    <property type="match status" value="1"/>
</dbReference>
<keyword evidence="4" id="KW-1185">Reference proteome</keyword>
<accession>A0A371B2X9</accession>
<evidence type="ECO:0000313" key="4">
    <source>
        <dbReference type="Proteomes" id="UP000263993"/>
    </source>
</evidence>
<name>A0A371B2X9_9BRAD</name>
<dbReference type="Gene3D" id="2.40.128.10">
    <property type="match status" value="1"/>
</dbReference>
<sequence length="123" mass="12578">MLTLALAGCGGGAALMFGADEKPQAAGGADVGKELGMEGRWVLAAPNAPSCGLTFTGPPSATDGRVTPDGGCPERFFLARRWRLSDGLLTVIDGDGTSLGTFRNAGDRFDGKSATETTITLSR</sequence>
<keyword evidence="1" id="KW-0732">Signal</keyword>
<dbReference type="Proteomes" id="UP000263993">
    <property type="component" value="Unassembled WGS sequence"/>
</dbReference>
<feature type="domain" description="Alkaline proteinase inhibitor/ Outer membrane lipoprotein Omp19" evidence="2">
    <location>
        <begin position="37"/>
        <end position="123"/>
    </location>
</feature>
<evidence type="ECO:0000259" key="2">
    <source>
        <dbReference type="Pfam" id="PF02974"/>
    </source>
</evidence>
<dbReference type="GO" id="GO:0004866">
    <property type="term" value="F:endopeptidase inhibitor activity"/>
    <property type="evidence" value="ECO:0007669"/>
    <property type="project" value="InterPro"/>
</dbReference>
<dbReference type="SUPFAM" id="SSF50882">
    <property type="entry name" value="beta-Barrel protease inhibitors"/>
    <property type="match status" value="1"/>
</dbReference>
<evidence type="ECO:0000256" key="1">
    <source>
        <dbReference type="ARBA" id="ARBA00022729"/>
    </source>
</evidence>
<organism evidence="3 4">
    <name type="scientific">Undibacter mobilis</name>
    <dbReference type="NCBI Taxonomy" id="2292256"/>
    <lineage>
        <taxon>Bacteria</taxon>
        <taxon>Pseudomonadati</taxon>
        <taxon>Pseudomonadota</taxon>
        <taxon>Alphaproteobacteria</taxon>
        <taxon>Hyphomicrobiales</taxon>
        <taxon>Nitrobacteraceae</taxon>
        <taxon>Undibacter</taxon>
    </lineage>
</organism>
<evidence type="ECO:0000313" key="3">
    <source>
        <dbReference type="EMBL" id="RDV01945.1"/>
    </source>
</evidence>
<dbReference type="InterPro" id="IPR021140">
    <property type="entry name" value="Inh/Omp19"/>
</dbReference>
<dbReference type="InterPro" id="IPR016085">
    <property type="entry name" value="Protease_inh_B-barrel_dom"/>
</dbReference>